<feature type="domain" description="Major facilitator superfamily (MFS) profile" evidence="6">
    <location>
        <begin position="24"/>
        <end position="512"/>
    </location>
</feature>
<accession>A0A1A8ZFU5</accession>
<dbReference type="PANTHER" id="PTHR23501">
    <property type="entry name" value="MAJOR FACILITATOR SUPERFAMILY"/>
    <property type="match status" value="1"/>
</dbReference>
<feature type="transmembrane region" description="Helical" evidence="5">
    <location>
        <begin position="218"/>
        <end position="237"/>
    </location>
</feature>
<protein>
    <submittedName>
        <fullName evidence="7">Drug resistance transporter, EmrB/QacA subfamily</fullName>
    </submittedName>
</protein>
<evidence type="ECO:0000313" key="7">
    <source>
        <dbReference type="EMBL" id="SBT42741.1"/>
    </source>
</evidence>
<evidence type="ECO:0000256" key="4">
    <source>
        <dbReference type="ARBA" id="ARBA00023136"/>
    </source>
</evidence>
<evidence type="ECO:0000256" key="2">
    <source>
        <dbReference type="ARBA" id="ARBA00022692"/>
    </source>
</evidence>
<dbReference type="STRING" id="261654.GA0070611_2080"/>
<feature type="transmembrane region" description="Helical" evidence="5">
    <location>
        <begin position="287"/>
        <end position="308"/>
    </location>
</feature>
<dbReference type="AlphaFoldDB" id="A0A1A8ZFU5"/>
<feature type="transmembrane region" description="Helical" evidence="5">
    <location>
        <begin position="185"/>
        <end position="206"/>
    </location>
</feature>
<organism evidence="7 8">
    <name type="scientific">Micromonospora auratinigra</name>
    <dbReference type="NCBI Taxonomy" id="261654"/>
    <lineage>
        <taxon>Bacteria</taxon>
        <taxon>Bacillati</taxon>
        <taxon>Actinomycetota</taxon>
        <taxon>Actinomycetes</taxon>
        <taxon>Micromonosporales</taxon>
        <taxon>Micromonosporaceae</taxon>
        <taxon>Micromonospora</taxon>
    </lineage>
</organism>
<evidence type="ECO:0000256" key="3">
    <source>
        <dbReference type="ARBA" id="ARBA00022989"/>
    </source>
</evidence>
<dbReference type="Proteomes" id="UP000199385">
    <property type="component" value="Chromosome I"/>
</dbReference>
<dbReference type="EMBL" id="LT594323">
    <property type="protein sequence ID" value="SBT42741.1"/>
    <property type="molecule type" value="Genomic_DNA"/>
</dbReference>
<dbReference type="PROSITE" id="PS50850">
    <property type="entry name" value="MFS"/>
    <property type="match status" value="1"/>
</dbReference>
<feature type="transmembrane region" description="Helical" evidence="5">
    <location>
        <begin position="92"/>
        <end position="111"/>
    </location>
</feature>
<evidence type="ECO:0000256" key="5">
    <source>
        <dbReference type="SAM" id="Phobius"/>
    </source>
</evidence>
<evidence type="ECO:0000259" key="6">
    <source>
        <dbReference type="PROSITE" id="PS50850"/>
    </source>
</evidence>
<dbReference type="InterPro" id="IPR020846">
    <property type="entry name" value="MFS_dom"/>
</dbReference>
<feature type="transmembrane region" description="Helical" evidence="5">
    <location>
        <begin position="243"/>
        <end position="267"/>
    </location>
</feature>
<dbReference type="InterPro" id="IPR011701">
    <property type="entry name" value="MFS"/>
</dbReference>
<keyword evidence="3 5" id="KW-1133">Transmembrane helix</keyword>
<feature type="transmembrane region" description="Helical" evidence="5">
    <location>
        <begin position="328"/>
        <end position="346"/>
    </location>
</feature>
<dbReference type="RefSeq" id="WP_091661547.1">
    <property type="nucleotide sequence ID" value="NZ_LT594323.1"/>
</dbReference>
<reference evidence="8" key="1">
    <citation type="submission" date="2016-06" db="EMBL/GenBank/DDBJ databases">
        <authorList>
            <person name="Varghese N."/>
            <person name="Submissions Spin"/>
        </authorList>
    </citation>
    <scope>NUCLEOTIDE SEQUENCE [LARGE SCALE GENOMIC DNA]</scope>
    <source>
        <strain evidence="8">DSM 44815</strain>
    </source>
</reference>
<dbReference type="Gene3D" id="1.20.1250.20">
    <property type="entry name" value="MFS general substrate transporter like domains"/>
    <property type="match status" value="2"/>
</dbReference>
<feature type="transmembrane region" description="Helical" evidence="5">
    <location>
        <begin position="379"/>
        <end position="396"/>
    </location>
</feature>
<dbReference type="PATRIC" id="fig|261654.4.peg.2118"/>
<dbReference type="PRINTS" id="PR01036">
    <property type="entry name" value="TCRTETB"/>
</dbReference>
<comment type="subcellular location">
    <subcellularLocation>
        <location evidence="1">Cell membrane</location>
        <topology evidence="1">Multi-pass membrane protein</topology>
    </subcellularLocation>
</comment>
<dbReference type="SUPFAM" id="SSF103473">
    <property type="entry name" value="MFS general substrate transporter"/>
    <property type="match status" value="1"/>
</dbReference>
<dbReference type="InterPro" id="IPR005829">
    <property type="entry name" value="Sugar_transporter_CS"/>
</dbReference>
<keyword evidence="2 5" id="KW-0812">Transmembrane</keyword>
<sequence>MSHPAPAGPDQATLPLTPRGTRLTLLALMLAVLFASTDLMVVNIAMYSIIKEFDPGHGVDDSRWILTVYTLALAVSQPLYGKLADLIGGKRIMVFAMSLFLTGSLACGLSQGMGQLIVFRGVQGLGAGGLLSVATVLAAQIAAPRNRAKYAGYAGGLALVGFVIGPVVGGFFTDAHHLLGVTVDWRWAFFLNIPVGVAVVAVLLVALPNMATRPGIRIDWLGALLMVGGIGALLLVLELGGDTYHWLSGAIAVLVAVGAVLLTAFFLQERRADEPILPPRLYRDQAFRVAVPLSVIAGFAMMGVSYYVALYLRLVRELDAMDTCLHMIPLLVGMLVGLLFTGILIADHGRYKIFPIVGAAVAATGAGLCATVGPDTSSWLISLYLLLFGLGIGQLTQVPLATVQNSVPEDDLGTATTAVVFVRMVGQSLGPAIFGAILNVVYAASLPSWIPADTGASAGAVADSTVTRSLPPEVQHAMGHAFVRGLHGVFLVGAAALVIAFLVAFRYREQPIRDRAGVPAGEPATADGVA</sequence>
<dbReference type="GO" id="GO:0005886">
    <property type="term" value="C:plasma membrane"/>
    <property type="evidence" value="ECO:0007669"/>
    <property type="project" value="UniProtKB-SubCell"/>
</dbReference>
<feature type="transmembrane region" description="Helical" evidence="5">
    <location>
        <begin position="353"/>
        <end position="373"/>
    </location>
</feature>
<dbReference type="GO" id="GO:0022857">
    <property type="term" value="F:transmembrane transporter activity"/>
    <property type="evidence" value="ECO:0007669"/>
    <property type="project" value="InterPro"/>
</dbReference>
<feature type="transmembrane region" description="Helical" evidence="5">
    <location>
        <begin position="485"/>
        <end position="505"/>
    </location>
</feature>
<dbReference type="InterPro" id="IPR036259">
    <property type="entry name" value="MFS_trans_sf"/>
</dbReference>
<dbReference type="PANTHER" id="PTHR23501:SF197">
    <property type="entry name" value="COMD"/>
    <property type="match status" value="1"/>
</dbReference>
<feature type="transmembrane region" description="Helical" evidence="5">
    <location>
        <begin position="432"/>
        <end position="450"/>
    </location>
</feature>
<feature type="transmembrane region" description="Helical" evidence="5">
    <location>
        <begin position="150"/>
        <end position="173"/>
    </location>
</feature>
<evidence type="ECO:0000313" key="8">
    <source>
        <dbReference type="Proteomes" id="UP000199385"/>
    </source>
</evidence>
<name>A0A1A8ZFU5_9ACTN</name>
<proteinExistence type="predicted"/>
<dbReference type="PROSITE" id="PS00217">
    <property type="entry name" value="SUGAR_TRANSPORT_2"/>
    <property type="match status" value="1"/>
</dbReference>
<dbReference type="Pfam" id="PF07690">
    <property type="entry name" value="MFS_1"/>
    <property type="match status" value="2"/>
</dbReference>
<feature type="transmembrane region" description="Helical" evidence="5">
    <location>
        <begin position="117"/>
        <end position="138"/>
    </location>
</feature>
<keyword evidence="8" id="KW-1185">Reference proteome</keyword>
<evidence type="ECO:0000256" key="1">
    <source>
        <dbReference type="ARBA" id="ARBA00004651"/>
    </source>
</evidence>
<gene>
    <name evidence="7" type="ORF">GA0070611_2080</name>
</gene>
<feature type="transmembrane region" description="Helical" evidence="5">
    <location>
        <begin position="25"/>
        <end position="50"/>
    </location>
</feature>
<dbReference type="OrthoDB" id="9807274at2"/>
<keyword evidence="4 5" id="KW-0472">Membrane</keyword>